<feature type="domain" description="4Fe-4S ferredoxin-type" evidence="1">
    <location>
        <begin position="12"/>
        <end position="42"/>
    </location>
</feature>
<dbReference type="AlphaFoldDB" id="A0A0W8FAG7"/>
<sequence>MRQGRRKGLDRRAFILEVSDACIQCGICAEACPVGAIARTTAR</sequence>
<organism evidence="2">
    <name type="scientific">hydrocarbon metagenome</name>
    <dbReference type="NCBI Taxonomy" id="938273"/>
    <lineage>
        <taxon>unclassified sequences</taxon>
        <taxon>metagenomes</taxon>
        <taxon>ecological metagenomes</taxon>
    </lineage>
</organism>
<dbReference type="PROSITE" id="PS51379">
    <property type="entry name" value="4FE4S_FER_2"/>
    <property type="match status" value="1"/>
</dbReference>
<accession>A0A0W8FAG7</accession>
<protein>
    <recommendedName>
        <fullName evidence="1">4Fe-4S ferredoxin-type domain-containing protein</fullName>
    </recommendedName>
</protein>
<dbReference type="InterPro" id="IPR017896">
    <property type="entry name" value="4Fe4S_Fe-S-bd"/>
</dbReference>
<dbReference type="Pfam" id="PF00037">
    <property type="entry name" value="Fer4"/>
    <property type="match status" value="1"/>
</dbReference>
<proteinExistence type="predicted"/>
<reference evidence="2" key="1">
    <citation type="journal article" date="2015" name="Proc. Natl. Acad. Sci. U.S.A.">
        <title>Networks of energetic and metabolic interactions define dynamics in microbial communities.</title>
        <authorList>
            <person name="Embree M."/>
            <person name="Liu J.K."/>
            <person name="Al-Bassam M.M."/>
            <person name="Zengler K."/>
        </authorList>
    </citation>
    <scope>NUCLEOTIDE SEQUENCE</scope>
</reference>
<gene>
    <name evidence="2" type="ORF">ASZ90_012947</name>
</gene>
<dbReference type="SUPFAM" id="SSF54862">
    <property type="entry name" value="4Fe-4S ferredoxins"/>
    <property type="match status" value="1"/>
</dbReference>
<dbReference type="Gene3D" id="3.30.70.20">
    <property type="match status" value="1"/>
</dbReference>
<dbReference type="EMBL" id="LNQE01001446">
    <property type="protein sequence ID" value="KUG17379.1"/>
    <property type="molecule type" value="Genomic_DNA"/>
</dbReference>
<dbReference type="PROSITE" id="PS00198">
    <property type="entry name" value="4FE4S_FER_1"/>
    <property type="match status" value="1"/>
</dbReference>
<comment type="caution">
    <text evidence="2">The sequence shown here is derived from an EMBL/GenBank/DDBJ whole genome shotgun (WGS) entry which is preliminary data.</text>
</comment>
<evidence type="ECO:0000259" key="1">
    <source>
        <dbReference type="PROSITE" id="PS51379"/>
    </source>
</evidence>
<evidence type="ECO:0000313" key="2">
    <source>
        <dbReference type="EMBL" id="KUG17379.1"/>
    </source>
</evidence>
<name>A0A0W8FAG7_9ZZZZ</name>
<dbReference type="InterPro" id="IPR017900">
    <property type="entry name" value="4Fe4S_Fe_S_CS"/>
</dbReference>